<dbReference type="AlphaFoldDB" id="A0AAD6QYU8"/>
<name>A0AAD6QYU8_9ROSI</name>
<protein>
    <submittedName>
        <fullName evidence="1">Uncharacterized protein</fullName>
    </submittedName>
</protein>
<evidence type="ECO:0000313" key="1">
    <source>
        <dbReference type="EMBL" id="KAJ6999221.1"/>
    </source>
</evidence>
<reference evidence="1" key="1">
    <citation type="journal article" date="2023" name="Mol. Ecol. Resour.">
        <title>Chromosome-level genome assembly of a triploid poplar Populus alba 'Berolinensis'.</title>
        <authorList>
            <person name="Chen S."/>
            <person name="Yu Y."/>
            <person name="Wang X."/>
            <person name="Wang S."/>
            <person name="Zhang T."/>
            <person name="Zhou Y."/>
            <person name="He R."/>
            <person name="Meng N."/>
            <person name="Wang Y."/>
            <person name="Liu W."/>
            <person name="Liu Z."/>
            <person name="Liu J."/>
            <person name="Guo Q."/>
            <person name="Huang H."/>
            <person name="Sederoff R.R."/>
            <person name="Wang G."/>
            <person name="Qu G."/>
            <person name="Chen S."/>
        </authorList>
    </citation>
    <scope>NUCLEOTIDE SEQUENCE</scope>
    <source>
        <strain evidence="1">SC-2020</strain>
    </source>
</reference>
<proteinExistence type="predicted"/>
<organism evidence="1 2">
    <name type="scientific">Populus alba x Populus x berolinensis</name>
    <dbReference type="NCBI Taxonomy" id="444605"/>
    <lineage>
        <taxon>Eukaryota</taxon>
        <taxon>Viridiplantae</taxon>
        <taxon>Streptophyta</taxon>
        <taxon>Embryophyta</taxon>
        <taxon>Tracheophyta</taxon>
        <taxon>Spermatophyta</taxon>
        <taxon>Magnoliopsida</taxon>
        <taxon>eudicotyledons</taxon>
        <taxon>Gunneridae</taxon>
        <taxon>Pentapetalae</taxon>
        <taxon>rosids</taxon>
        <taxon>fabids</taxon>
        <taxon>Malpighiales</taxon>
        <taxon>Salicaceae</taxon>
        <taxon>Saliceae</taxon>
        <taxon>Populus</taxon>
    </lineage>
</organism>
<accession>A0AAD6QYU8</accession>
<dbReference type="EMBL" id="JAQIZT010000005">
    <property type="protein sequence ID" value="KAJ6999221.1"/>
    <property type="molecule type" value="Genomic_DNA"/>
</dbReference>
<gene>
    <name evidence="1" type="ORF">NC653_015152</name>
</gene>
<sequence>MEFLLPLMIRDTRKKEKKKETAKPHLQTADTLGYPIFLEFEAAALPMHHPAWGLLINSKKNTFMELQKEEGNTDM</sequence>
<keyword evidence="2" id="KW-1185">Reference proteome</keyword>
<evidence type="ECO:0000313" key="2">
    <source>
        <dbReference type="Proteomes" id="UP001164929"/>
    </source>
</evidence>
<dbReference type="Proteomes" id="UP001164929">
    <property type="component" value="Chromosome 5"/>
</dbReference>
<comment type="caution">
    <text evidence="1">The sequence shown here is derived from an EMBL/GenBank/DDBJ whole genome shotgun (WGS) entry which is preliminary data.</text>
</comment>